<evidence type="ECO:0000259" key="4">
    <source>
        <dbReference type="PROSITE" id="PS51174"/>
    </source>
</evidence>
<dbReference type="GO" id="GO:0004540">
    <property type="term" value="F:RNA nuclease activity"/>
    <property type="evidence" value="ECO:0007669"/>
    <property type="project" value="InterPro"/>
</dbReference>
<reference evidence="5 6" key="1">
    <citation type="submission" date="2024-01" db="EMBL/GenBank/DDBJ databases">
        <title>The genomes of 5 underutilized Papilionoideae crops provide insights into root nodulation and disease resistanc.</title>
        <authorList>
            <person name="Jiang F."/>
        </authorList>
    </citation>
    <scope>NUCLEOTIDE SEQUENCE [LARGE SCALE GENOMIC DNA]</scope>
    <source>
        <strain evidence="5">JINMINGXINNONG_FW02</strain>
        <tissue evidence="5">Leaves</tissue>
    </source>
</reference>
<keyword evidence="2" id="KW-1015">Disulfide bond</keyword>
<dbReference type="PANTHER" id="PTHR46351">
    <property type="entry name" value="WOUND-INDUCED PROTEIN WIN2"/>
    <property type="match status" value="1"/>
</dbReference>
<dbReference type="Gene3D" id="2.40.40.10">
    <property type="entry name" value="RlpA-like domain"/>
    <property type="match status" value="1"/>
</dbReference>
<evidence type="ECO:0000256" key="2">
    <source>
        <dbReference type="ARBA" id="ARBA00023157"/>
    </source>
</evidence>
<dbReference type="PROSITE" id="PS00772">
    <property type="entry name" value="BARWIN_2"/>
    <property type="match status" value="1"/>
</dbReference>
<dbReference type="InterPro" id="IPR044301">
    <property type="entry name" value="PR4"/>
</dbReference>
<dbReference type="PROSITE" id="PS00771">
    <property type="entry name" value="BARWIN_1"/>
    <property type="match status" value="1"/>
</dbReference>
<protein>
    <recommendedName>
        <fullName evidence="4">Barwin domain-containing protein</fullName>
    </recommendedName>
</protein>
<dbReference type="FunFam" id="2.40.40.10:FF:000007">
    <property type="entry name" value="Papaya barwin-like protein"/>
    <property type="match status" value="1"/>
</dbReference>
<dbReference type="AlphaFoldDB" id="A0AAN9LBB7"/>
<feature type="domain" description="Barwin" evidence="4">
    <location>
        <begin position="27"/>
        <end position="148"/>
    </location>
</feature>
<dbReference type="GO" id="GO:0008061">
    <property type="term" value="F:chitin binding"/>
    <property type="evidence" value="ECO:0007669"/>
    <property type="project" value="UniProtKB-KW"/>
</dbReference>
<dbReference type="CDD" id="cd22777">
    <property type="entry name" value="DPBB_barwin-like"/>
    <property type="match status" value="1"/>
</dbReference>
<dbReference type="GO" id="GO:0050832">
    <property type="term" value="P:defense response to fungus"/>
    <property type="evidence" value="ECO:0007669"/>
    <property type="project" value="InterPro"/>
</dbReference>
<sequence length="148" mass="16346">MQRRRIMGKVSVFVVCVFCVVALASAQSASNVRATYHLYQPEQHNWDLLAVSAYCSTWDAGKSLAWRSKYAWTAFCGPSGPRGQEACGKCLRVTNTRTNAQVTVRIVDQCRNGGLDLDISPFQKIDTDGNGYAQGHLTVNYDFVNCGD</sequence>
<accession>A0AAN9LBB7</accession>
<dbReference type="EMBL" id="JAYMYR010000011">
    <property type="protein sequence ID" value="KAK7332862.1"/>
    <property type="molecule type" value="Genomic_DNA"/>
</dbReference>
<organism evidence="5 6">
    <name type="scientific">Phaseolus coccineus</name>
    <name type="common">Scarlet runner bean</name>
    <name type="synonym">Phaseolus multiflorus</name>
    <dbReference type="NCBI Taxonomy" id="3886"/>
    <lineage>
        <taxon>Eukaryota</taxon>
        <taxon>Viridiplantae</taxon>
        <taxon>Streptophyta</taxon>
        <taxon>Embryophyta</taxon>
        <taxon>Tracheophyta</taxon>
        <taxon>Spermatophyta</taxon>
        <taxon>Magnoliopsida</taxon>
        <taxon>eudicotyledons</taxon>
        <taxon>Gunneridae</taxon>
        <taxon>Pentapetalae</taxon>
        <taxon>rosids</taxon>
        <taxon>fabids</taxon>
        <taxon>Fabales</taxon>
        <taxon>Fabaceae</taxon>
        <taxon>Papilionoideae</taxon>
        <taxon>50 kb inversion clade</taxon>
        <taxon>NPAAA clade</taxon>
        <taxon>indigoferoid/millettioid clade</taxon>
        <taxon>Phaseoleae</taxon>
        <taxon>Phaseolus</taxon>
    </lineage>
</organism>
<dbReference type="PANTHER" id="PTHR46351:SF6">
    <property type="entry name" value="PATHOGENESIS-RELATED PROTEIN PR-4A"/>
    <property type="match status" value="1"/>
</dbReference>
<dbReference type="PRINTS" id="PR00602">
    <property type="entry name" value="BARWIN"/>
</dbReference>
<dbReference type="Proteomes" id="UP001374584">
    <property type="component" value="Unassembled WGS sequence"/>
</dbReference>
<evidence type="ECO:0000256" key="1">
    <source>
        <dbReference type="ARBA" id="ARBA00022669"/>
    </source>
</evidence>
<keyword evidence="1" id="KW-0147">Chitin-binding</keyword>
<feature type="signal peptide" evidence="3">
    <location>
        <begin position="1"/>
        <end position="26"/>
    </location>
</feature>
<proteinExistence type="predicted"/>
<dbReference type="InterPro" id="IPR036908">
    <property type="entry name" value="RlpA-like_sf"/>
</dbReference>
<name>A0AAN9LBB7_PHACN</name>
<feature type="chain" id="PRO_5042997590" description="Barwin domain-containing protein" evidence="3">
    <location>
        <begin position="27"/>
        <end position="148"/>
    </location>
</feature>
<evidence type="ECO:0000313" key="6">
    <source>
        <dbReference type="Proteomes" id="UP001374584"/>
    </source>
</evidence>
<dbReference type="Pfam" id="PF00967">
    <property type="entry name" value="Barwin"/>
    <property type="match status" value="1"/>
</dbReference>
<evidence type="ECO:0000313" key="5">
    <source>
        <dbReference type="EMBL" id="KAK7332862.1"/>
    </source>
</evidence>
<keyword evidence="6" id="KW-1185">Reference proteome</keyword>
<comment type="caution">
    <text evidence="5">The sequence shown here is derived from an EMBL/GenBank/DDBJ whole genome shotgun (WGS) entry which is preliminary data.</text>
</comment>
<evidence type="ECO:0000256" key="3">
    <source>
        <dbReference type="SAM" id="SignalP"/>
    </source>
</evidence>
<dbReference type="InterPro" id="IPR018226">
    <property type="entry name" value="Barwin_CS"/>
</dbReference>
<dbReference type="GO" id="GO:0042742">
    <property type="term" value="P:defense response to bacterium"/>
    <property type="evidence" value="ECO:0007669"/>
    <property type="project" value="InterPro"/>
</dbReference>
<gene>
    <name evidence="5" type="ORF">VNO80_29618</name>
</gene>
<dbReference type="SUPFAM" id="SSF50685">
    <property type="entry name" value="Barwin-like endoglucanases"/>
    <property type="match status" value="1"/>
</dbReference>
<dbReference type="PROSITE" id="PS51174">
    <property type="entry name" value="BARWIN_3"/>
    <property type="match status" value="1"/>
</dbReference>
<dbReference type="InterPro" id="IPR001153">
    <property type="entry name" value="Barwin_dom"/>
</dbReference>
<keyword evidence="3" id="KW-0732">Signal</keyword>